<accession>A0AAD3UCN0</accession>
<gene>
    <name evidence="3" type="ORF">JAJ28_003219</name>
</gene>
<evidence type="ECO:0000313" key="3">
    <source>
        <dbReference type="EMBL" id="HAT6345451.1"/>
    </source>
</evidence>
<reference evidence="3" key="1">
    <citation type="journal article" date="2018" name="Genome Biol.">
        <title>SKESA: strategic k-mer extension for scrupulous assemblies.</title>
        <authorList>
            <person name="Souvorov A."/>
            <person name="Agarwala R."/>
            <person name="Lipman D.J."/>
        </authorList>
    </citation>
    <scope>NUCLEOTIDE SEQUENCE</scope>
    <source>
        <strain evidence="3">OLC2673_Aeromonas</strain>
    </source>
</reference>
<dbReference type="AlphaFoldDB" id="A0AAD3UCN0"/>
<dbReference type="Proteomes" id="UP000859505">
    <property type="component" value="Unassembled WGS sequence"/>
</dbReference>
<organism evidence="3 4">
    <name type="scientific">Aeromonas hydrophila</name>
    <dbReference type="NCBI Taxonomy" id="644"/>
    <lineage>
        <taxon>Bacteria</taxon>
        <taxon>Pseudomonadati</taxon>
        <taxon>Pseudomonadota</taxon>
        <taxon>Gammaproteobacteria</taxon>
        <taxon>Aeromonadales</taxon>
        <taxon>Aeromonadaceae</taxon>
        <taxon>Aeromonas</taxon>
    </lineage>
</organism>
<dbReference type="RefSeq" id="WP_274278734.1">
    <property type="nucleotide sequence ID" value="NZ_JBGWTT010000005.1"/>
</dbReference>
<feature type="signal peptide" evidence="2">
    <location>
        <begin position="1"/>
        <end position="20"/>
    </location>
</feature>
<proteinExistence type="predicted"/>
<comment type="caution">
    <text evidence="3">The sequence shown here is derived from an EMBL/GenBank/DDBJ whole genome shotgun (WGS) entry which is preliminary data.</text>
</comment>
<feature type="region of interest" description="Disordered" evidence="1">
    <location>
        <begin position="44"/>
        <end position="70"/>
    </location>
</feature>
<dbReference type="EMBL" id="DACTUL010000028">
    <property type="protein sequence ID" value="HAT6345451.1"/>
    <property type="molecule type" value="Genomic_DNA"/>
</dbReference>
<keyword evidence="2" id="KW-0732">Signal</keyword>
<evidence type="ECO:0000256" key="2">
    <source>
        <dbReference type="SAM" id="SignalP"/>
    </source>
</evidence>
<protein>
    <submittedName>
        <fullName evidence="3">Uncharacterized protein</fullName>
    </submittedName>
</protein>
<feature type="compositionally biased region" description="Low complexity" evidence="1">
    <location>
        <begin position="44"/>
        <end position="54"/>
    </location>
</feature>
<reference evidence="3" key="2">
    <citation type="submission" date="2020-01" db="EMBL/GenBank/DDBJ databases">
        <authorList>
            <consortium name="NCBI Pathogen Detection Project"/>
        </authorList>
    </citation>
    <scope>NUCLEOTIDE SEQUENCE</scope>
    <source>
        <strain evidence="3">OLC2673_Aeromonas</strain>
    </source>
</reference>
<evidence type="ECO:0000256" key="1">
    <source>
        <dbReference type="SAM" id="MobiDB-lite"/>
    </source>
</evidence>
<feature type="chain" id="PRO_5042211176" evidence="2">
    <location>
        <begin position="21"/>
        <end position="70"/>
    </location>
</feature>
<evidence type="ECO:0000313" key="4">
    <source>
        <dbReference type="Proteomes" id="UP000859505"/>
    </source>
</evidence>
<sequence>MAPYLLLLSVALLGVQALPASCWPADPAPRDGALRAFERLEMHQTQAATARAQQGWLRPNPPLDGIHRQP</sequence>
<name>A0AAD3UCN0_AERHY</name>